<evidence type="ECO:0000256" key="1">
    <source>
        <dbReference type="ARBA" id="ARBA00022723"/>
    </source>
</evidence>
<evidence type="ECO:0000313" key="6">
    <source>
        <dbReference type="EMBL" id="OIR22368.1"/>
    </source>
</evidence>
<feature type="region of interest" description="Disordered" evidence="3">
    <location>
        <begin position="1472"/>
        <end position="1495"/>
    </location>
</feature>
<feature type="region of interest" description="Disordered" evidence="3">
    <location>
        <begin position="936"/>
        <end position="958"/>
    </location>
</feature>
<keyword evidence="2" id="KW-0186">Copper</keyword>
<feature type="compositionally biased region" description="Basic and acidic residues" evidence="3">
    <location>
        <begin position="1478"/>
        <end position="1487"/>
    </location>
</feature>
<dbReference type="SUPFAM" id="SSF75011">
    <property type="entry name" value="3-carboxy-cis,cis-mucoante lactonizing enzyme"/>
    <property type="match status" value="1"/>
</dbReference>
<dbReference type="PANTHER" id="PTHR36507">
    <property type="entry name" value="BLL1555 PROTEIN"/>
    <property type="match status" value="1"/>
</dbReference>
<keyword evidence="1" id="KW-0479">Metal-binding</keyword>
<dbReference type="PANTHER" id="PTHR36507:SF1">
    <property type="entry name" value="BLL1555 PROTEIN"/>
    <property type="match status" value="1"/>
</dbReference>
<keyword evidence="4" id="KW-0812">Transmembrane</keyword>
<dbReference type="InterPro" id="IPR008972">
    <property type="entry name" value="Cupredoxin"/>
</dbReference>
<organism evidence="6 7">
    <name type="scientific">Marine Group III euryarchaeote CG-Epi5</name>
    <dbReference type="NCBI Taxonomy" id="1888999"/>
    <lineage>
        <taxon>Archaea</taxon>
        <taxon>Methanobacteriati</taxon>
        <taxon>Thermoplasmatota</taxon>
        <taxon>Thermoplasmata</taxon>
        <taxon>Candidatus Thermoprofundales</taxon>
    </lineage>
</organism>
<dbReference type="InterPro" id="IPR052721">
    <property type="entry name" value="ET_Amicyanin"/>
</dbReference>
<dbReference type="GO" id="GO:0005507">
    <property type="term" value="F:copper ion binding"/>
    <property type="evidence" value="ECO:0007669"/>
    <property type="project" value="InterPro"/>
</dbReference>
<reference evidence="6 7" key="1">
    <citation type="submission" date="2016-08" db="EMBL/GenBank/DDBJ databases">
        <title>New Insights into Marine Group III Euryarchaeota, from dark to light.</title>
        <authorList>
            <person name="Haro-Moreno J.M."/>
            <person name="Rodriguez-Valera F."/>
            <person name="Lopez-Garcia P."/>
            <person name="Moreira D."/>
            <person name="Martin-Cuadrado A.B."/>
        </authorList>
    </citation>
    <scope>NUCLEOTIDE SEQUENCE [LARGE SCALE GENOMIC DNA]</scope>
    <source>
        <strain evidence="6">CG-Epi5</strain>
    </source>
</reference>
<dbReference type="Gene3D" id="2.60.40.420">
    <property type="entry name" value="Cupredoxins - blue copper proteins"/>
    <property type="match status" value="1"/>
</dbReference>
<feature type="domain" description="Blue (type 1) copper" evidence="5">
    <location>
        <begin position="1840"/>
        <end position="1910"/>
    </location>
</feature>
<feature type="compositionally biased region" description="Polar residues" evidence="3">
    <location>
        <begin position="940"/>
        <end position="958"/>
    </location>
</feature>
<keyword evidence="4" id="KW-0472">Membrane</keyword>
<proteinExistence type="predicted"/>
<dbReference type="Gene3D" id="2.60.120.260">
    <property type="entry name" value="Galactose-binding domain-like"/>
    <property type="match status" value="2"/>
</dbReference>
<dbReference type="GO" id="GO:0009055">
    <property type="term" value="F:electron transfer activity"/>
    <property type="evidence" value="ECO:0007669"/>
    <property type="project" value="InterPro"/>
</dbReference>
<evidence type="ECO:0000256" key="2">
    <source>
        <dbReference type="ARBA" id="ARBA00023008"/>
    </source>
</evidence>
<evidence type="ECO:0000256" key="4">
    <source>
        <dbReference type="SAM" id="Phobius"/>
    </source>
</evidence>
<evidence type="ECO:0000259" key="5">
    <source>
        <dbReference type="Pfam" id="PF00127"/>
    </source>
</evidence>
<evidence type="ECO:0000313" key="7">
    <source>
        <dbReference type="Proteomes" id="UP000183686"/>
    </source>
</evidence>
<keyword evidence="4" id="KW-1133">Transmembrane helix</keyword>
<gene>
    <name evidence="6" type="ORF">BEU02_01410</name>
</gene>
<dbReference type="Proteomes" id="UP000183686">
    <property type="component" value="Unassembled WGS sequence"/>
</dbReference>
<dbReference type="InterPro" id="IPR000923">
    <property type="entry name" value="BlueCu_1"/>
</dbReference>
<feature type="transmembrane region" description="Helical" evidence="4">
    <location>
        <begin position="12"/>
        <end position="34"/>
    </location>
</feature>
<dbReference type="EMBL" id="MIYW01000007">
    <property type="protein sequence ID" value="OIR22368.1"/>
    <property type="molecule type" value="Genomic_DNA"/>
</dbReference>
<dbReference type="SUPFAM" id="SSF49503">
    <property type="entry name" value="Cupredoxins"/>
    <property type="match status" value="1"/>
</dbReference>
<sequence>MQETYKIEKKDWAAKLMAIVVVVTMVTSTFVLFAPEASARTGSDSYGYSFKDSAESDGPTYAWTDIVSSGTKLLGSTTDGAQGPFNIGFDFEFYETSYDKFYNGGDNGYITFGGAISNAWTPYAIPATQLGANAIAAGWFDGGFCVSKNPNSGVYYETVGADGSRQLIIQMQDQVYWSARDGTSYCNSGSAWATNTLTWQIILNEGSNSILIQYKDATGGSFYDNEYLTAGIQGALDGAQYGLQYKYRSSPSSTIADETAVLFTAPPPKRNDLKLASTTIPEPMSLAEDNILGATVTNNGVNCDTAGSCTPVPETDVDVTANIFSVQETVTEYDFNDRSDAQGWTHAGIDGATSKWTQNLNDGVGNYNYGSEGVDDGSWSSGRKSTTFSGLFNDQQRIHYDGEDILVADKGSNSIKMIDTSNSNSVSTILGPDLTNLRNVLDITSDEDYYYTLARSSSTYSAATRICKWDRDDGAMVGSCSTGASYGTAISIYEAEDELFVLQTQTSSTYRKIVGFSSSNLASNGKSLSYGSGLSAYTFTQDIDVDENTGDLYVVYRDFNGRIRGYDRDVSGDYCASSACYTQVYTGARYGISIEAHNDYVYVMGYYYSSYYGGVKKMPTSSLSSITTMWSSFTQGTYKGSLAVTDSGDVFVSSNYAYNYYSFSNYQDAVYHFASGSTSGTATQTIGPAPTYLAALSSPAMDLSDAVGMKVSFKISYNFYFRYEGAYMEVSTDGGNNWDYIDNDKLSGKKYYGTTYTTYGNPLDTSRDAWTYYDTGGRYSSYSNTEDWQEATATLDEYTGYDDVRVRFVVGYNTYSMSYYNAFFRVDDITTTVLEADEVFGSETKTIDSIAFKESVSVDFFDEDKFKPSAEGLQVGDTVGISINVPGFVNDEDKTNQRVVVFREVKYVIFADDFEGDDKGWTSGEVQFGTSDWDVRDRSSASGANSMDSGFRNDNSNPSDTFVSTPALDLGLPVEAEIQMKIAYYGYYTYDGFQAQISEDGGSTWTMITPIGGYPNTIYNTAYYGNPLRGQPAYTYYGSSTGFTSSPGSNKYIDVKFNLDAYTGQDDVMFRWVAGWSSLPTYYGFYNSFLRFDDFAVTGLVYNDNVGVSQLELPDPIGIDETVSLSTTVINAGINNQTAGAAKLRLQLGPMGLATYDVSDDLEGYTTTSEAQTAGWSGTDKVCNTTYGTCTSWGSPAGMTIVADGDTTSFGPEDGEFEMYYSGGTTETVTPTLDLSGTESDLKLTLKHRYNFDYYSGMGTSYNGGQVLISTDNGDNWELFTPEGGYPGTMYNYAYYANPLYNQAGFVHCGDCTGVSGTASDNEDKYIETVFDMADYVGESEVKLKFQVGMYRYQYPGDGEHWYVDSLAFTGTGMESVAFEETIAIAGAAGPFVSGEKFEYSKDYHFQVPGEYKIEFTTWIGSSPSDGDDFAGDNVAAATRETMFTVAGTTADAAATSNKNDDLNRMYYEDDWTSAKDGGPEDGHQWRPDATSSSPDSPVWWVGPDAYGTSYNGDDVSLMSPVIDLSQASSAKLVFDHVFSFYASIGNYNYYYDGGRVEISTNGGSSWSSLPVTSGQGYGGAVYNYAYYGNPLAGQQAFVASSSAGNSMVESQCSLNDYTGEGFDNVRLRFRYGGAFPNWGSTWSIDNVGIYGLGFDLKQTSSSVPYTLEVGESSTITTSFVNQGKGNLGAGGAMTEAFAYAYVNDMSGNELWSKSSSLGNLDMAYYAENGDTVAGEATPTISFDFPGMANAGMYTAGVMVADSNGDMLSDLFSANNDANHMLLVGLGADMGSPLLAGGANWAAATGVPTDVGTGALAVAWDETGVATGTLAIDIAGQGSGFVPESPTVQIGTTVTWTNSDDMTHTVTDKASQFDSFDIAPGGSYQLTFNEIGVFTYNCKYHPMMEGTVTVTSDNSADEQARTNYINVWSAESYLFFWAKHDISDDSAISVYAQKKGSDIDDAGTLALWGANGFKIMDGSDHAEVGDSLTGNSDWNPYYIYLDSNKLGYNSLAYDPQEDNSYAFVFRARGVEGTAEIGNVQVVRTQDTGFFFAKDNPNKLTYEIFPSLAVEMDYFAKNIGTEDNEFKFTPSLAAQGKEYMGAAFTITVEVLVNGVEYNDLTSVSDGNGTYTYGVEMSPDDEATITVRFLAPNYDADKAEPAGNRKFDVRMDPVDTGSGEDMREPTSATLFIKPSQFVLGEMSYDRAGVLEGDSLAITVKAWNEGNYASDVLMVVYAIDSTGDAYNTPDGVKRMTRIASTTEPVMAPKPVLESQGIYQTWYPITAVWEEAFIPGETKQDFTNVELYAMINPEPEQIDVDNGHKKQDEYLNQKDDNDAFGQIAVVKDKSSTPSFALGIVGMSVAALVAAAGASLRREEE</sequence>
<accession>A0A1J5U1I1</accession>
<evidence type="ECO:0000256" key="3">
    <source>
        <dbReference type="SAM" id="MobiDB-lite"/>
    </source>
</evidence>
<comment type="caution">
    <text evidence="6">The sequence shown here is derived from an EMBL/GenBank/DDBJ whole genome shotgun (WGS) entry which is preliminary data.</text>
</comment>
<protein>
    <recommendedName>
        <fullName evidence="5">Blue (type 1) copper domain-containing protein</fullName>
    </recommendedName>
</protein>
<dbReference type="Pfam" id="PF00127">
    <property type="entry name" value="Copper-bind"/>
    <property type="match status" value="1"/>
</dbReference>
<name>A0A1J5U1I1_9ARCH</name>